<organism evidence="2 3">
    <name type="scientific">Ilyodon furcidens</name>
    <name type="common">goldbreast splitfin</name>
    <dbReference type="NCBI Taxonomy" id="33524"/>
    <lineage>
        <taxon>Eukaryota</taxon>
        <taxon>Metazoa</taxon>
        <taxon>Chordata</taxon>
        <taxon>Craniata</taxon>
        <taxon>Vertebrata</taxon>
        <taxon>Euteleostomi</taxon>
        <taxon>Actinopterygii</taxon>
        <taxon>Neopterygii</taxon>
        <taxon>Teleostei</taxon>
        <taxon>Neoteleostei</taxon>
        <taxon>Acanthomorphata</taxon>
        <taxon>Ovalentaria</taxon>
        <taxon>Atherinomorphae</taxon>
        <taxon>Cyprinodontiformes</taxon>
        <taxon>Goodeidae</taxon>
        <taxon>Ilyodon</taxon>
    </lineage>
</organism>
<protein>
    <submittedName>
        <fullName evidence="2">Uncharacterized protein</fullName>
    </submittedName>
</protein>
<sequence>MNPVYPSPSTAHTSVTPGPTNHPGTPLSTITGLTGKQPLGLPATPLWRIAPSIHWYPGSSSLLTSLLCK</sequence>
<evidence type="ECO:0000256" key="1">
    <source>
        <dbReference type="SAM" id="MobiDB-lite"/>
    </source>
</evidence>
<evidence type="ECO:0000313" key="3">
    <source>
        <dbReference type="Proteomes" id="UP001482620"/>
    </source>
</evidence>
<evidence type="ECO:0000313" key="2">
    <source>
        <dbReference type="EMBL" id="MEQ2240425.1"/>
    </source>
</evidence>
<accession>A0ABV0U7C0</accession>
<comment type="caution">
    <text evidence="2">The sequence shown here is derived from an EMBL/GenBank/DDBJ whole genome shotgun (WGS) entry which is preliminary data.</text>
</comment>
<feature type="region of interest" description="Disordered" evidence="1">
    <location>
        <begin position="1"/>
        <end position="36"/>
    </location>
</feature>
<dbReference type="EMBL" id="JAHRIQ010059179">
    <property type="protein sequence ID" value="MEQ2240425.1"/>
    <property type="molecule type" value="Genomic_DNA"/>
</dbReference>
<proteinExistence type="predicted"/>
<dbReference type="Proteomes" id="UP001482620">
    <property type="component" value="Unassembled WGS sequence"/>
</dbReference>
<keyword evidence="3" id="KW-1185">Reference proteome</keyword>
<reference evidence="2 3" key="1">
    <citation type="submission" date="2021-06" db="EMBL/GenBank/DDBJ databases">
        <authorList>
            <person name="Palmer J.M."/>
        </authorList>
    </citation>
    <scope>NUCLEOTIDE SEQUENCE [LARGE SCALE GENOMIC DNA]</scope>
    <source>
        <strain evidence="3">if_2019</strain>
        <tissue evidence="2">Muscle</tissue>
    </source>
</reference>
<gene>
    <name evidence="2" type="ORF">ILYODFUR_014706</name>
</gene>
<feature type="compositionally biased region" description="Polar residues" evidence="1">
    <location>
        <begin position="7"/>
        <end position="34"/>
    </location>
</feature>
<name>A0ABV0U7C0_9TELE</name>